<gene>
    <name evidence="2" type="ORF">EYR41_006875</name>
</gene>
<evidence type="ECO:0000256" key="1">
    <source>
        <dbReference type="SAM" id="MobiDB-lite"/>
    </source>
</evidence>
<dbReference type="EMBL" id="SOZJ01000004">
    <property type="protein sequence ID" value="TGJ67765.1"/>
    <property type="molecule type" value="Genomic_DNA"/>
</dbReference>
<organism evidence="2 3">
    <name type="scientific">Orbilia oligospora</name>
    <name type="common">Nematode-trapping fungus</name>
    <name type="synonym">Arthrobotrys oligospora</name>
    <dbReference type="NCBI Taxonomy" id="2813651"/>
    <lineage>
        <taxon>Eukaryota</taxon>
        <taxon>Fungi</taxon>
        <taxon>Dikarya</taxon>
        <taxon>Ascomycota</taxon>
        <taxon>Pezizomycotina</taxon>
        <taxon>Orbiliomycetes</taxon>
        <taxon>Orbiliales</taxon>
        <taxon>Orbiliaceae</taxon>
        <taxon>Orbilia</taxon>
    </lineage>
</organism>
<evidence type="ECO:0000313" key="3">
    <source>
        <dbReference type="Proteomes" id="UP000297595"/>
    </source>
</evidence>
<dbReference type="AlphaFoldDB" id="A0A8H2DVL9"/>
<name>A0A8H2DVL9_ORBOL</name>
<reference evidence="2 3" key="1">
    <citation type="submission" date="2019-03" db="EMBL/GenBank/DDBJ databases">
        <title>Nematode-trapping fungi genome.</title>
        <authorList>
            <person name="Vidal-Diez De Ulzurrun G."/>
        </authorList>
    </citation>
    <scope>NUCLEOTIDE SEQUENCE [LARGE SCALE GENOMIC DNA]</scope>
    <source>
        <strain evidence="2 3">TWF154</strain>
    </source>
</reference>
<proteinExistence type="predicted"/>
<evidence type="ECO:0000313" key="2">
    <source>
        <dbReference type="EMBL" id="TGJ67765.1"/>
    </source>
</evidence>
<feature type="compositionally biased region" description="Basic residues" evidence="1">
    <location>
        <begin position="65"/>
        <end position="77"/>
    </location>
</feature>
<accession>A0A8H2DVL9</accession>
<dbReference type="Proteomes" id="UP000297595">
    <property type="component" value="Unassembled WGS sequence"/>
</dbReference>
<sequence>MTATILLLYSGADAEHSANVLRTTTRRRPSSSSCLALPRHTYHNNCSFSAGVGSVGSVDLLRRHASHQSSLKHRRHIGTNSPLGRHRIQTNPSRS</sequence>
<feature type="region of interest" description="Disordered" evidence="1">
    <location>
        <begin position="65"/>
        <end position="95"/>
    </location>
</feature>
<protein>
    <submittedName>
        <fullName evidence="2">Uncharacterized protein</fullName>
    </submittedName>
</protein>
<comment type="caution">
    <text evidence="2">The sequence shown here is derived from an EMBL/GenBank/DDBJ whole genome shotgun (WGS) entry which is preliminary data.</text>
</comment>